<evidence type="ECO:0000313" key="6">
    <source>
        <dbReference type="Proteomes" id="UP000826195"/>
    </source>
</evidence>
<dbReference type="GO" id="GO:0016567">
    <property type="term" value="P:protein ubiquitination"/>
    <property type="evidence" value="ECO:0007669"/>
    <property type="project" value="TreeGrafter"/>
</dbReference>
<accession>A0AAV7I4N2</accession>
<keyword evidence="3" id="KW-0862">Zinc</keyword>
<feature type="compositionally biased region" description="Low complexity" evidence="4">
    <location>
        <begin position="82"/>
        <end position="91"/>
    </location>
</feature>
<keyword evidence="1" id="KW-0479">Metal-binding</keyword>
<dbReference type="EMBL" id="JAHXZJ010002237">
    <property type="protein sequence ID" value="KAH0546265.1"/>
    <property type="molecule type" value="Genomic_DNA"/>
</dbReference>
<dbReference type="Proteomes" id="UP000826195">
    <property type="component" value="Unassembled WGS sequence"/>
</dbReference>
<dbReference type="AlphaFoldDB" id="A0AAV7I4N2"/>
<organism evidence="5 6">
    <name type="scientific">Cotesia glomerata</name>
    <name type="common">Lepidopteran parasitic wasp</name>
    <name type="synonym">Apanteles glomeratus</name>
    <dbReference type="NCBI Taxonomy" id="32391"/>
    <lineage>
        <taxon>Eukaryota</taxon>
        <taxon>Metazoa</taxon>
        <taxon>Ecdysozoa</taxon>
        <taxon>Arthropoda</taxon>
        <taxon>Hexapoda</taxon>
        <taxon>Insecta</taxon>
        <taxon>Pterygota</taxon>
        <taxon>Neoptera</taxon>
        <taxon>Endopterygota</taxon>
        <taxon>Hymenoptera</taxon>
        <taxon>Apocrita</taxon>
        <taxon>Ichneumonoidea</taxon>
        <taxon>Braconidae</taxon>
        <taxon>Microgastrinae</taxon>
        <taxon>Cotesia</taxon>
    </lineage>
</organism>
<dbReference type="GO" id="GO:0010468">
    <property type="term" value="P:regulation of gene expression"/>
    <property type="evidence" value="ECO:0007669"/>
    <property type="project" value="TreeGrafter"/>
</dbReference>
<dbReference type="PANTHER" id="PTHR46858:SF5">
    <property type="entry name" value="E3 UBIQUITIN-PROTEIN LIGASE APD1-RELATED"/>
    <property type="match status" value="1"/>
</dbReference>
<feature type="region of interest" description="Disordered" evidence="4">
    <location>
        <begin position="1"/>
        <end position="91"/>
    </location>
</feature>
<keyword evidence="2" id="KW-0863">Zinc-finger</keyword>
<evidence type="ECO:0000256" key="3">
    <source>
        <dbReference type="ARBA" id="ARBA00022833"/>
    </source>
</evidence>
<evidence type="ECO:0000256" key="2">
    <source>
        <dbReference type="ARBA" id="ARBA00022771"/>
    </source>
</evidence>
<dbReference type="GO" id="GO:0061630">
    <property type="term" value="F:ubiquitin protein ligase activity"/>
    <property type="evidence" value="ECO:0007669"/>
    <property type="project" value="TreeGrafter"/>
</dbReference>
<dbReference type="InterPro" id="IPR013083">
    <property type="entry name" value="Znf_RING/FYVE/PHD"/>
</dbReference>
<name>A0AAV7I4N2_COTGL</name>
<dbReference type="Pfam" id="PF13920">
    <property type="entry name" value="zf-C3HC4_3"/>
    <property type="match status" value="1"/>
</dbReference>
<dbReference type="InterPro" id="IPR036443">
    <property type="entry name" value="Znf_RanBP2_sf"/>
</dbReference>
<dbReference type="SUPFAM" id="SSF90209">
    <property type="entry name" value="Ran binding protein zinc finger-like"/>
    <property type="match status" value="1"/>
</dbReference>
<dbReference type="GO" id="GO:0043066">
    <property type="term" value="P:negative regulation of apoptotic process"/>
    <property type="evidence" value="ECO:0007669"/>
    <property type="project" value="TreeGrafter"/>
</dbReference>
<dbReference type="PANTHER" id="PTHR46858">
    <property type="entry name" value="OS05G0521000 PROTEIN"/>
    <property type="match status" value="1"/>
</dbReference>
<evidence type="ECO:0000313" key="5">
    <source>
        <dbReference type="EMBL" id="KAH0546265.1"/>
    </source>
</evidence>
<keyword evidence="6" id="KW-1185">Reference proteome</keyword>
<dbReference type="GO" id="GO:0008270">
    <property type="term" value="F:zinc ion binding"/>
    <property type="evidence" value="ECO:0007669"/>
    <property type="project" value="UniProtKB-KW"/>
</dbReference>
<dbReference type="CDD" id="cd16646">
    <property type="entry name" value="mRING-HC-C2H2C4_MDM2-like"/>
    <property type="match status" value="1"/>
</dbReference>
<dbReference type="Gene3D" id="3.30.40.10">
    <property type="entry name" value="Zinc/RING finger domain, C3HC4 (zinc finger)"/>
    <property type="match status" value="1"/>
</dbReference>
<protein>
    <submittedName>
        <fullName evidence="5">Uncharacterized protein</fullName>
    </submittedName>
</protein>
<feature type="compositionally biased region" description="Basic residues" evidence="4">
    <location>
        <begin position="199"/>
        <end position="208"/>
    </location>
</feature>
<feature type="compositionally biased region" description="Low complexity" evidence="4">
    <location>
        <begin position="220"/>
        <end position="230"/>
    </location>
</feature>
<feature type="region of interest" description="Disordered" evidence="4">
    <location>
        <begin position="199"/>
        <end position="230"/>
    </location>
</feature>
<dbReference type="Gene3D" id="2.30.30.380">
    <property type="entry name" value="Zn-finger domain of Sec23/24"/>
    <property type="match status" value="1"/>
</dbReference>
<reference evidence="5 6" key="1">
    <citation type="journal article" date="2021" name="J. Hered.">
        <title>A chromosome-level genome assembly of the parasitoid wasp, Cotesia glomerata (Hymenoptera: Braconidae).</title>
        <authorList>
            <person name="Pinto B.J."/>
            <person name="Weis J.J."/>
            <person name="Gamble T."/>
            <person name="Ode P.J."/>
            <person name="Paul R."/>
            <person name="Zaspel J.M."/>
        </authorList>
    </citation>
    <scope>NUCLEOTIDE SEQUENCE [LARGE SCALE GENOMIC DNA]</scope>
    <source>
        <strain evidence="5">CgM1</strain>
    </source>
</reference>
<feature type="region of interest" description="Disordered" evidence="4">
    <location>
        <begin position="267"/>
        <end position="296"/>
    </location>
</feature>
<gene>
    <name evidence="5" type="ORF">KQX54_007625</name>
</gene>
<evidence type="ECO:0000256" key="4">
    <source>
        <dbReference type="SAM" id="MobiDB-lite"/>
    </source>
</evidence>
<proteinExistence type="predicted"/>
<evidence type="ECO:0000256" key="1">
    <source>
        <dbReference type="ARBA" id="ARBA00022723"/>
    </source>
</evidence>
<sequence>MSLLNSIQPPPAGPLNQAGSSSWKRKGSDDENEDHDSNVKKPRYSWYVTLESESPLGTDESDTESMYSVQDQETEYARDTSDTSTTWISTSNDNANIAVEVEFELAASETESDNPYYDRISSSDPEDVSAVEVMLSRNSLSSSISDYSEETDESIASVDSDFGRLYFYRCIQCREEKANPQFTHCEKCFQLKKNFFPPRPKRKRRKKKLDGLKSTEESGESSSVATSSHVQSITHFDSGLGMSQSDSANGSQCESIIASNDSAIGSQSQYDSAVGSQSQSDSASFIDSQQSVSEVDNDNQISSDLLFNVDTVDYNKSSTSVWLNPYSPNNCYKSSSSEISIIDDGKKNNKSDDTDSKLCHVCTVKPKDGAFVHGKILHIYSCYTCAIKTWKRTRRCPICQRQVKNVSKLIFS</sequence>
<comment type="caution">
    <text evidence="5">The sequence shown here is derived from an EMBL/GenBank/DDBJ whole genome shotgun (WGS) entry which is preliminary data.</text>
</comment>